<proteinExistence type="predicted"/>
<evidence type="ECO:0000313" key="3">
    <source>
        <dbReference type="Proteomes" id="UP000250235"/>
    </source>
</evidence>
<evidence type="ECO:0008006" key="4">
    <source>
        <dbReference type="Google" id="ProtNLM"/>
    </source>
</evidence>
<evidence type="ECO:0000256" key="1">
    <source>
        <dbReference type="SAM" id="MobiDB-lite"/>
    </source>
</evidence>
<feature type="compositionally biased region" description="Low complexity" evidence="1">
    <location>
        <begin position="764"/>
        <end position="774"/>
    </location>
</feature>
<dbReference type="EMBL" id="KV005787">
    <property type="protein sequence ID" value="KZV33443.1"/>
    <property type="molecule type" value="Genomic_DNA"/>
</dbReference>
<feature type="region of interest" description="Disordered" evidence="1">
    <location>
        <begin position="731"/>
        <end position="799"/>
    </location>
</feature>
<gene>
    <name evidence="2" type="ORF">F511_17759</name>
</gene>
<name>A0A2Z7BG84_9LAMI</name>
<protein>
    <recommendedName>
        <fullName evidence="4">Splicing factor 3B subunit 1-like</fullName>
    </recommendedName>
</protein>
<dbReference type="Proteomes" id="UP000250235">
    <property type="component" value="Unassembled WGS sequence"/>
</dbReference>
<accession>A0A2Z7BG84</accession>
<reference evidence="2 3" key="1">
    <citation type="journal article" date="2015" name="Proc. Natl. Acad. Sci. U.S.A.">
        <title>The resurrection genome of Boea hygrometrica: A blueprint for survival of dehydration.</title>
        <authorList>
            <person name="Xiao L."/>
            <person name="Yang G."/>
            <person name="Zhang L."/>
            <person name="Yang X."/>
            <person name="Zhao S."/>
            <person name="Ji Z."/>
            <person name="Zhou Q."/>
            <person name="Hu M."/>
            <person name="Wang Y."/>
            <person name="Chen M."/>
            <person name="Xu Y."/>
            <person name="Jin H."/>
            <person name="Xiao X."/>
            <person name="Hu G."/>
            <person name="Bao F."/>
            <person name="Hu Y."/>
            <person name="Wan P."/>
            <person name="Li L."/>
            <person name="Deng X."/>
            <person name="Kuang T."/>
            <person name="Xiang C."/>
            <person name="Zhu J.K."/>
            <person name="Oliver M.J."/>
            <person name="He Y."/>
        </authorList>
    </citation>
    <scope>NUCLEOTIDE SEQUENCE [LARGE SCALE GENOMIC DNA]</scope>
    <source>
        <strain evidence="3">cv. XS01</strain>
    </source>
</reference>
<feature type="compositionally biased region" description="Polar residues" evidence="1">
    <location>
        <begin position="848"/>
        <end position="865"/>
    </location>
</feature>
<sequence>MANQPSDGEVFDFSNTEFTREDLINALNEVVHEYRKLSQTFEEVNAENNSLKNSSVEPSTAQLGETDSFQTELSKLKSENESLRLRSCELESENERLNLVMSSWTQSSVSLSKLHETQKPLNDKSGLGFNGEESSAGETCTQSNLIIYLSGVLSFYLLSTMASSVIANALQVNFDSVLGIPNNDGMVKMFRDLESTGLRGFLGCPSFLYEKELEQFFDNALVKDNEVLCVIHDKVVVITEERFAGVFELPTALTDLSKLKYEFRFLNDILAKSVMVKAGSFDAVTHERFVLMTAIHFELKVNWSKLLFDILKEMADRSSKRSKGYAAQICVLLKGDPAVTLEEAKTFPPLKILSAKTDIDEVQMEIVAKKRPAAASDAPAVKKKRTVTGTAAPAEKDLALRKAPQRKLRLSTGSDDEIVEQEPDVEHVEETQKEQTTVDDVDKIIDQCITETVQMETDLVEPDIAERVVMGTDLAEPVLTRSDDRVVKISERSFAVYDEDDDISGVEQPSKIINTEADSVKNKETDIPLVETETGKEIDLALVADVGHIPLDEESLSIDELLKRIPEDMMLPSVTASEPVKIKFGHGISITGVADGDWHKASLPKIALREKVIDEVAAFFNSFSLRRLAVLKSLKDIAAKEEIVLTWALVPVGPVLGDRSIPRRIVDNISYRIQIVDSISLSSTDLGITDSVVQVDADLSTNPVFADPVVQENYNNLTSQVSELVDYINRGGDAKKGQRGSSRGPQHPPDDRDRSRPGGGGGSRNLSLGRPLSSKAPRRRRPPPKRRRPPPRHVDRTCSDHRFEEFPSVLISSGLLVQADKGTLLPVVDLIDDLQPPTDKSQFPCDSGWSQAPRRQQGNTPKIIL</sequence>
<keyword evidence="3" id="KW-1185">Reference proteome</keyword>
<dbReference type="AlphaFoldDB" id="A0A2Z7BG84"/>
<feature type="region of interest" description="Disordered" evidence="1">
    <location>
        <begin position="838"/>
        <end position="865"/>
    </location>
</feature>
<feature type="region of interest" description="Disordered" evidence="1">
    <location>
        <begin position="375"/>
        <end position="414"/>
    </location>
</feature>
<evidence type="ECO:0000313" key="2">
    <source>
        <dbReference type="EMBL" id="KZV33443.1"/>
    </source>
</evidence>
<feature type="compositionally biased region" description="Basic residues" evidence="1">
    <location>
        <begin position="776"/>
        <end position="791"/>
    </location>
</feature>
<organism evidence="2 3">
    <name type="scientific">Dorcoceras hygrometricum</name>
    <dbReference type="NCBI Taxonomy" id="472368"/>
    <lineage>
        <taxon>Eukaryota</taxon>
        <taxon>Viridiplantae</taxon>
        <taxon>Streptophyta</taxon>
        <taxon>Embryophyta</taxon>
        <taxon>Tracheophyta</taxon>
        <taxon>Spermatophyta</taxon>
        <taxon>Magnoliopsida</taxon>
        <taxon>eudicotyledons</taxon>
        <taxon>Gunneridae</taxon>
        <taxon>Pentapetalae</taxon>
        <taxon>asterids</taxon>
        <taxon>lamiids</taxon>
        <taxon>Lamiales</taxon>
        <taxon>Gesneriaceae</taxon>
        <taxon>Didymocarpoideae</taxon>
        <taxon>Trichosporeae</taxon>
        <taxon>Loxocarpinae</taxon>
        <taxon>Dorcoceras</taxon>
    </lineage>
</organism>
<feature type="region of interest" description="Disordered" evidence="1">
    <location>
        <begin position="48"/>
        <end position="68"/>
    </location>
</feature>